<sequence>MKRTKLRFSRSMMVGISTIVLLLTTLVAVPANAAPVAVIVTGNFLDETTSCADWAPACTDTEMSNSTEKPTVYEKTLTVPSGSWKYKVKADENWYSNIGDDMQITVAAATEITFQFDTKTGRIGLKYDQLAAPYTPADDALIQTPVEKGTGESFYFVLTDRFYNGDTSNDTADLGANPMESGFDPTNKGFYHGGDIAGLRAKLDYIQDLGMTAIWLTPSFQNRPVQGSGENASAGYHGYWITDFTQIDPHLGTNDELKLLIDEAHGRGIKVYFDIIVNHTADLIQFKDLGENGDVAYRSVAEFPYKDAQGNPFNITEYAGSPSFPQLSATTSFPYIPERVGEIKPDTLSDVTLYHNRGNGTWQRGSEDFTFGDFYTLDDLMTENPKVVSAMTDIYSTWANFGIDGFRIDTAKHVNFPFWQEWTKNIKAAANNKDFFMFGEVYNFDARDLAPYARNTEMDATLDFGWQSSALAYLRGGSAEAFGGIYAADDLYTTPHSTAGDMPTFLGNHDMGRIGYLLNGKSNILERELLGHELMFLTRGQPVVYYGDEQGFVGTGNDKDARQSLFASQVSDYQNQLLVDGTTLGNQDHFSQTAPVYAKIQEVARLRNAHDALKTGAQIQLYADNGPGIYAFARVDRNEKTEYLVAVNNTEAPKSASFPTLTANTEYVPLYGATDPVKATDKIDITVPAFGAVVYKANKPVNSSDNIEITLAPNQFRSAEAQSRGLDGQPTVTSALAEVSATIAPHRWAETSFAWRIVGETQWKPLGVATGDKPRVFHDVDGLDRGTLVEYRAVSVDSMGNKVATSSYASVNLEQGELGTQKLDPLQAHVFVPGTHNDIMGCTKNWQENCPQAELKLDPASGWYTQKFTLPAGNYQYKVALNGTWDESYGEKNGVRGIASGAGGENSPYHLDSEQEVTFFYNPDTHEFYNTAQRDSWTLPGTFNKDLGCTTGGVNGGNWDPACLVTLMADPENDGVFIFETLNIPAGDHEVKAAKNFRWNNGEIGCPSEAGGNCHFTAQENKMTRFTLDVNKHTLSITSVDPTRYIEYQTHWLAPDTFAWPTELGHDGTWELYWAADGGITIDDGIKGAEGHVALVKDPRGLASDLKKNDPHLRDYTALHPAQDIDNIEDILTGQLMVVYTNPRGVPLYAGGVQTPRVLDALYADSAGKREQGVSFDGDTPSLSLWAPTAKSVTLRLFEEPGADGVVGNNFFEYKMNRETDGSWTILGKPEWKNRPYQYDVEVYIPEIATVSSQPDQKKKAETIQNNIVTDPNSVALAVNSTHSVIVDLSDKEFIPAGWPGQAPQLKNFTQHAIYELNVRDFSIADQTVPQNKRGTYAAFTEQESDGMKHLKELSAAGMNTIHLLPTNDIGSIPELRADQETPNVPQAGSDHAEQQEAVMAVADRDGFNWGYDPYHYVAPEGSYAMDENQYGGKRTREYRQMVAGLHEAGYQVILDQVFNHTYSSAQYQQSTFDRIVPGYYYRLDMKGTTLNTPCCSEVATEHKMAEDHMVDSIVSWAKIYKVDGFRFDLMGFHSRDTMEKVRAELDALTVEKDGIDGKKMYLYGEGWNFGSVANDVRFKQARQGNLDGTGIGSFNDRLRDGVHGHGDNKFEQGFGNGLATAPNAHTTSDNAAYEKLKHKTDLIRLGLAGNLRDYEFYTSDGNLTRGDHIDYGGQPAGFASQPYESVNYVDAHDNETLYDLNVFGLPIDTSMDDRVRMNTLSLATVAMGQSPMFWHGGTDILRSKSLDRNSYNSGDYFNQIDWSLQTNNFGIGLPPARDNQQQWGNMAPLLQNGSLKPDQAAMKSASAQAQELLKLRSSSPLFTLGSAELIKERVTFPDAGSLATPGMIMMRISDPRPQTTSASTAMVRAFLEAVMPVSVPNADDLDPDIADILVVFNATPQLLEKSIEELKGIDYALSDIQANGVDEVVKSTTWSKDEGKVSIPARSVAVLVAKQETPDTVRPVITVDPQEVALTVGAEVPVLTDGVSATDDVDGVFALSDIVVKVEKVDGDSVTVVDKISTDIPGTFQVTYSVVDKAGNTAAPVVRTYSVVDLSAPVVIVEPASVELAVGSQVPVLTDGVSATDDVDGVFALSDIVVKVEKVDGDSVTVVDKISTDIPGTFQVTYSVVDKAGNTAAPVTRTYSVTDQTPPEITVQPAEISLTVGDVMPTEEQLRGGASATDNVDSELSITLEVPKEATTDKPGMFIIRFTVSDSAGNTASAERTYHVVAAPVQPEPEPEGPQDSDLTNNQHKPSGSPEENSAIVGNQQEPDQPQPSSPTVVDSPEQLSRTGVDLYALGIIALVVLGAGMTLRRRYRQ</sequence>
<feature type="chain" id="PRO_5046444679" evidence="4">
    <location>
        <begin position="34"/>
        <end position="2319"/>
    </location>
</feature>
<dbReference type="CDD" id="cd02860">
    <property type="entry name" value="E_set_Pullulanase"/>
    <property type="match status" value="1"/>
</dbReference>
<dbReference type="Pfam" id="PF22058">
    <property type="entry name" value="X25_BaPul_like"/>
    <property type="match status" value="3"/>
</dbReference>
<dbReference type="RefSeq" id="WP_204423170.1">
    <property type="nucleotide sequence ID" value="NZ_CP070228.1"/>
</dbReference>
<dbReference type="NCBIfam" id="TIGR02103">
    <property type="entry name" value="pullul_strch"/>
    <property type="match status" value="1"/>
</dbReference>
<dbReference type="Pfam" id="PF02922">
    <property type="entry name" value="CBM_48"/>
    <property type="match status" value="1"/>
</dbReference>
<evidence type="ECO:0000256" key="2">
    <source>
        <dbReference type="SAM" id="MobiDB-lite"/>
    </source>
</evidence>
<dbReference type="Gene3D" id="2.60.40.1180">
    <property type="entry name" value="Golgi alpha-mannosidase II"/>
    <property type="match status" value="2"/>
</dbReference>
<keyword evidence="3" id="KW-0472">Membrane</keyword>
<dbReference type="CDD" id="cd11339">
    <property type="entry name" value="AmyAc_bac_CMD_like_2"/>
    <property type="match status" value="1"/>
</dbReference>
<dbReference type="InterPro" id="IPR040671">
    <property type="entry name" value="Pullulanase_N2"/>
</dbReference>
<dbReference type="InterPro" id="IPR024561">
    <property type="entry name" value="Pullul_strch_C"/>
</dbReference>
<comment type="similarity">
    <text evidence="1">Belongs to the glycosyl hydrolase 13 family.</text>
</comment>
<feature type="region of interest" description="Disordered" evidence="2">
    <location>
        <begin position="2234"/>
        <end position="2287"/>
    </location>
</feature>
<proteinExistence type="inferred from homology"/>
<dbReference type="Proteomes" id="UP000602653">
    <property type="component" value="Chromosome"/>
</dbReference>
<dbReference type="InterPro" id="IPR011839">
    <property type="entry name" value="Pullul_strch"/>
</dbReference>
<evidence type="ECO:0000256" key="4">
    <source>
        <dbReference type="SAM" id="SignalP"/>
    </source>
</evidence>
<dbReference type="Gene3D" id="3.20.20.80">
    <property type="entry name" value="Glycosidases"/>
    <property type="match status" value="2"/>
</dbReference>
<dbReference type="InterPro" id="IPR013783">
    <property type="entry name" value="Ig-like_fold"/>
</dbReference>
<evidence type="ECO:0000256" key="1">
    <source>
        <dbReference type="ARBA" id="ARBA00008061"/>
    </source>
</evidence>
<gene>
    <name evidence="6" type="primary">pulA</name>
    <name evidence="6" type="ORF">JTE88_05065</name>
</gene>
<dbReference type="SMART" id="SM00642">
    <property type="entry name" value="Aamy"/>
    <property type="match status" value="1"/>
</dbReference>
<reference evidence="6 7" key="1">
    <citation type="submission" date="2021-02" db="EMBL/GenBank/DDBJ databases">
        <title>Complete Genome Sequence of Arcanobacterium phocisimile strain DSM 26142T from a harbour seal.</title>
        <authorList>
            <person name="Borowiak M."/>
            <person name="Alssahen M."/>
            <person name="Malorny B."/>
            <person name="Laemmler C."/>
            <person name="Siebert U."/>
            <person name="Ploetz M."/>
            <person name="Abdulmawjood A."/>
        </authorList>
    </citation>
    <scope>NUCLEOTIDE SEQUENCE [LARGE SCALE GENOMIC DNA]</scope>
    <source>
        <strain evidence="6 7">DSM 26142</strain>
    </source>
</reference>
<feature type="compositionally biased region" description="Polar residues" evidence="2">
    <location>
        <begin position="2246"/>
        <end position="2268"/>
    </location>
</feature>
<evidence type="ECO:0000259" key="5">
    <source>
        <dbReference type="SMART" id="SM00642"/>
    </source>
</evidence>
<dbReference type="CDD" id="cd12962">
    <property type="entry name" value="X25_BaPul_like"/>
    <property type="match status" value="1"/>
</dbReference>
<dbReference type="CDD" id="cd11341">
    <property type="entry name" value="AmyAc_Pullulanase_LD-like"/>
    <property type="match status" value="1"/>
</dbReference>
<name>A0ABX7IEU6_9ACTO</name>
<dbReference type="Pfam" id="PF00128">
    <property type="entry name" value="Alpha-amylase"/>
    <property type="match status" value="1"/>
</dbReference>
<evidence type="ECO:0000313" key="7">
    <source>
        <dbReference type="Proteomes" id="UP000602653"/>
    </source>
</evidence>
<dbReference type="InterPro" id="IPR013780">
    <property type="entry name" value="Glyco_hydro_b"/>
</dbReference>
<feature type="signal peptide" evidence="4">
    <location>
        <begin position="1"/>
        <end position="33"/>
    </location>
</feature>
<dbReference type="InterPro" id="IPR006047">
    <property type="entry name" value="GH13_cat_dom"/>
</dbReference>
<dbReference type="Pfam" id="PF11852">
    <property type="entry name" value="Pullul_strch_C"/>
    <property type="match status" value="1"/>
</dbReference>
<evidence type="ECO:0000256" key="3">
    <source>
        <dbReference type="SAM" id="Phobius"/>
    </source>
</evidence>
<dbReference type="SUPFAM" id="SSF81296">
    <property type="entry name" value="E set domains"/>
    <property type="match status" value="2"/>
</dbReference>
<evidence type="ECO:0000313" key="6">
    <source>
        <dbReference type="EMBL" id="QRV01486.1"/>
    </source>
</evidence>
<accession>A0ABX7IEU6</accession>
<dbReference type="SUPFAM" id="SSF51445">
    <property type="entry name" value="(Trans)glycosidases"/>
    <property type="match status" value="2"/>
</dbReference>
<protein>
    <submittedName>
        <fullName evidence="6">Pullulanase-type alpha-1,6-glucosidase</fullName>
    </submittedName>
</protein>
<dbReference type="Gene3D" id="2.60.40.10">
    <property type="entry name" value="Immunoglobulins"/>
    <property type="match status" value="7"/>
</dbReference>
<dbReference type="Pfam" id="PF17967">
    <property type="entry name" value="Pullulanase_N2"/>
    <property type="match status" value="1"/>
</dbReference>
<dbReference type="Gene3D" id="2.60.40.1130">
    <property type="entry name" value="Rab geranylgeranyltransferase alpha-subunit, insert domain"/>
    <property type="match status" value="1"/>
</dbReference>
<dbReference type="InterPro" id="IPR014756">
    <property type="entry name" value="Ig_E-set"/>
</dbReference>
<keyword evidence="3" id="KW-1133">Transmembrane helix</keyword>
<feature type="transmembrane region" description="Helical" evidence="3">
    <location>
        <begin position="2296"/>
        <end position="2313"/>
    </location>
</feature>
<dbReference type="EMBL" id="CP070228">
    <property type="protein sequence ID" value="QRV01486.1"/>
    <property type="molecule type" value="Genomic_DNA"/>
</dbReference>
<keyword evidence="4" id="KW-0732">Signal</keyword>
<organism evidence="6 7">
    <name type="scientific">Arcanobacterium phocisimile</name>
    <dbReference type="NCBI Taxonomy" id="1302235"/>
    <lineage>
        <taxon>Bacteria</taxon>
        <taxon>Bacillati</taxon>
        <taxon>Actinomycetota</taxon>
        <taxon>Actinomycetes</taxon>
        <taxon>Actinomycetales</taxon>
        <taxon>Actinomycetaceae</taxon>
        <taxon>Arcanobacterium</taxon>
    </lineage>
</organism>
<dbReference type="SUPFAM" id="SSF51011">
    <property type="entry name" value="Glycosyl hydrolase domain"/>
    <property type="match status" value="2"/>
</dbReference>
<dbReference type="InterPro" id="IPR054409">
    <property type="entry name" value="X25_BaPul-like"/>
</dbReference>
<feature type="domain" description="Glycosyl hydrolase family 13 catalytic" evidence="5">
    <location>
        <begin position="156"/>
        <end position="607"/>
    </location>
</feature>
<keyword evidence="3" id="KW-0812">Transmembrane</keyword>
<dbReference type="InterPro" id="IPR017853">
    <property type="entry name" value="GH"/>
</dbReference>
<dbReference type="PANTHER" id="PTHR43002">
    <property type="entry name" value="GLYCOGEN DEBRANCHING ENZYME"/>
    <property type="match status" value="1"/>
</dbReference>
<dbReference type="InterPro" id="IPR004193">
    <property type="entry name" value="Glyco_hydro_13_N"/>
</dbReference>
<keyword evidence="7" id="KW-1185">Reference proteome</keyword>